<keyword evidence="3" id="KW-1185">Reference proteome</keyword>
<dbReference type="PANTHER" id="PTHR46648">
    <property type="entry name" value="HIT FAMILY PROTEIN 1"/>
    <property type="match status" value="1"/>
</dbReference>
<evidence type="ECO:0008006" key="4">
    <source>
        <dbReference type="Google" id="ProtNLM"/>
    </source>
</evidence>
<organism evidence="2 3">
    <name type="scientific">Elsinoe ampelina</name>
    <dbReference type="NCBI Taxonomy" id="302913"/>
    <lineage>
        <taxon>Eukaryota</taxon>
        <taxon>Fungi</taxon>
        <taxon>Dikarya</taxon>
        <taxon>Ascomycota</taxon>
        <taxon>Pezizomycotina</taxon>
        <taxon>Dothideomycetes</taxon>
        <taxon>Dothideomycetidae</taxon>
        <taxon>Myriangiales</taxon>
        <taxon>Elsinoaceae</taxon>
        <taxon>Elsinoe</taxon>
    </lineage>
</organism>
<dbReference type="OrthoDB" id="672793at2759"/>
<sequence>MSKMAACIFCKIIKGDIPSMKLFESDKTFAFLDINPLSYGHAVCPLPAHQAHHPQTPRRQTHRRARRVSLRGPLGHTTHRQSLGRGEL</sequence>
<dbReference type="Proteomes" id="UP000799538">
    <property type="component" value="Unassembled WGS sequence"/>
</dbReference>
<protein>
    <recommendedName>
        <fullName evidence="4">HIT domain-containing protein</fullName>
    </recommendedName>
</protein>
<dbReference type="InterPro" id="IPR001310">
    <property type="entry name" value="Histidine_triad_HIT"/>
</dbReference>
<reference evidence="3" key="1">
    <citation type="journal article" date="2020" name="Stud. Mycol.">
        <title>101 Dothideomycetes genomes: A test case for predicting lifestyles and emergence of pathogens.</title>
        <authorList>
            <person name="Haridas S."/>
            <person name="Albert R."/>
            <person name="Binder M."/>
            <person name="Bloem J."/>
            <person name="LaButti K."/>
            <person name="Salamov A."/>
            <person name="Andreopoulos B."/>
            <person name="Baker S."/>
            <person name="Barry K."/>
            <person name="Bills G."/>
            <person name="Bluhm B."/>
            <person name="Cannon C."/>
            <person name="Castanera R."/>
            <person name="Culley D."/>
            <person name="Daum C."/>
            <person name="Ezra D."/>
            <person name="Gonzalez J."/>
            <person name="Henrissat B."/>
            <person name="Kuo A."/>
            <person name="Liang C."/>
            <person name="Lipzen A."/>
            <person name="Lutzoni F."/>
            <person name="Magnuson J."/>
            <person name="Mondo S."/>
            <person name="Nolan M."/>
            <person name="Ohm R."/>
            <person name="Pangilinan J."/>
            <person name="Park H.-J."/>
            <person name="Ramirez L."/>
            <person name="Alfaro M."/>
            <person name="Sun H."/>
            <person name="Tritt A."/>
            <person name="Yoshinaga Y."/>
            <person name="Zwiers L.-H."/>
            <person name="Turgeon B."/>
            <person name="Goodwin S."/>
            <person name="Spatafora J."/>
            <person name="Crous P."/>
            <person name="Grigoriev I."/>
        </authorList>
    </citation>
    <scope>NUCLEOTIDE SEQUENCE [LARGE SCALE GENOMIC DNA]</scope>
    <source>
        <strain evidence="3">CECT 20119</strain>
    </source>
</reference>
<proteinExistence type="predicted"/>
<name>A0A6A6GG55_9PEZI</name>
<dbReference type="InterPro" id="IPR036265">
    <property type="entry name" value="HIT-like_sf"/>
</dbReference>
<evidence type="ECO:0000313" key="3">
    <source>
        <dbReference type="Proteomes" id="UP000799538"/>
    </source>
</evidence>
<evidence type="ECO:0000256" key="1">
    <source>
        <dbReference type="SAM" id="MobiDB-lite"/>
    </source>
</evidence>
<evidence type="ECO:0000313" key="2">
    <source>
        <dbReference type="EMBL" id="KAF2224440.1"/>
    </source>
</evidence>
<dbReference type="SUPFAM" id="SSF54197">
    <property type="entry name" value="HIT-like"/>
    <property type="match status" value="1"/>
</dbReference>
<dbReference type="GO" id="GO:0009117">
    <property type="term" value="P:nucleotide metabolic process"/>
    <property type="evidence" value="ECO:0007669"/>
    <property type="project" value="TreeGrafter"/>
</dbReference>
<dbReference type="EMBL" id="ML992505">
    <property type="protein sequence ID" value="KAF2224440.1"/>
    <property type="molecule type" value="Genomic_DNA"/>
</dbReference>
<dbReference type="AlphaFoldDB" id="A0A6A6GG55"/>
<dbReference type="PANTHER" id="PTHR46648:SF1">
    <property type="entry name" value="ADENOSINE 5'-MONOPHOSPHORAMIDASE HNT1"/>
    <property type="match status" value="1"/>
</dbReference>
<accession>A0A6A6GG55</accession>
<feature type="compositionally biased region" description="Basic residues" evidence="1">
    <location>
        <begin position="50"/>
        <end position="69"/>
    </location>
</feature>
<feature type="region of interest" description="Disordered" evidence="1">
    <location>
        <begin position="48"/>
        <end position="88"/>
    </location>
</feature>
<gene>
    <name evidence="2" type="ORF">BDZ85DRAFT_102350</name>
</gene>
<dbReference type="PRINTS" id="PR00332">
    <property type="entry name" value="HISTRIAD"/>
</dbReference>
<dbReference type="Gene3D" id="3.30.428.10">
    <property type="entry name" value="HIT-like"/>
    <property type="match status" value="1"/>
</dbReference>